<feature type="region of interest" description="Disordered" evidence="1">
    <location>
        <begin position="41"/>
        <end position="73"/>
    </location>
</feature>
<evidence type="ECO:0000256" key="2">
    <source>
        <dbReference type="SAM" id="SignalP"/>
    </source>
</evidence>
<name>A0A242KUL8_ENTMU</name>
<evidence type="ECO:0000313" key="5">
    <source>
        <dbReference type="EMBL" id="OTP24936.1"/>
    </source>
</evidence>
<feature type="domain" description="WxL" evidence="3">
    <location>
        <begin position="35"/>
        <end position="255"/>
    </location>
</feature>
<dbReference type="RefSeq" id="WP_071867937.1">
    <property type="nucleotide sequence ID" value="NZ_BJWA01000035.1"/>
</dbReference>
<accession>A0A242KUL8</accession>
<reference evidence="5 6" key="1">
    <citation type="submission" date="2017-05" db="EMBL/GenBank/DDBJ databases">
        <title>The Genome Sequence of Enterococcus mundtii 6B1_DIV0119.</title>
        <authorList>
            <consortium name="The Broad Institute Genomics Platform"/>
            <consortium name="The Broad Institute Genomic Center for Infectious Diseases"/>
            <person name="Earl A."/>
            <person name="Manson A."/>
            <person name="Schwartman J."/>
            <person name="Gilmore M."/>
            <person name="Abouelleil A."/>
            <person name="Cao P."/>
            <person name="Chapman S."/>
            <person name="Cusick C."/>
            <person name="Shea T."/>
            <person name="Young S."/>
            <person name="Neafsey D."/>
            <person name="Nusbaum C."/>
            <person name="Birren B."/>
        </authorList>
    </citation>
    <scope>NUCLEOTIDE SEQUENCE [LARGE SCALE GENOMIC DNA]</scope>
    <source>
        <strain evidence="5 6">6B1_DIV0119</strain>
    </source>
</reference>
<feature type="signal peptide" evidence="2">
    <location>
        <begin position="1"/>
        <end position="20"/>
    </location>
</feature>
<keyword evidence="7" id="KW-1185">Reference proteome</keyword>
<evidence type="ECO:0000313" key="7">
    <source>
        <dbReference type="Proteomes" id="UP000321175"/>
    </source>
</evidence>
<proteinExistence type="predicted"/>
<dbReference type="Proteomes" id="UP000195024">
    <property type="component" value="Unassembled WGS sequence"/>
</dbReference>
<feature type="chain" id="PRO_5043411133" description="WxL domain-containing protein" evidence="2">
    <location>
        <begin position="21"/>
        <end position="258"/>
    </location>
</feature>
<dbReference type="EMBL" id="BJWA01000035">
    <property type="protein sequence ID" value="GEL81748.1"/>
    <property type="molecule type" value="Genomic_DNA"/>
</dbReference>
<evidence type="ECO:0000313" key="6">
    <source>
        <dbReference type="Proteomes" id="UP000195024"/>
    </source>
</evidence>
<comment type="caution">
    <text evidence="5">The sequence shown here is derived from an EMBL/GenBank/DDBJ whole genome shotgun (WGS) entry which is preliminary data.</text>
</comment>
<dbReference type="Proteomes" id="UP000321175">
    <property type="component" value="Unassembled WGS sequence"/>
</dbReference>
<evidence type="ECO:0000259" key="3">
    <source>
        <dbReference type="Pfam" id="PF13731"/>
    </source>
</evidence>
<reference evidence="4 7" key="2">
    <citation type="submission" date="2019-07" db="EMBL/GenBank/DDBJ databases">
        <title>Whole genome shotgun sequence of Enterococcus mundtii NBRC 100490.</title>
        <authorList>
            <person name="Hosoyama A."/>
            <person name="Uohara A."/>
            <person name="Ohji S."/>
            <person name="Ichikawa N."/>
        </authorList>
    </citation>
    <scope>NUCLEOTIDE SEQUENCE [LARGE SCALE GENOMIC DNA]</scope>
    <source>
        <strain evidence="4 7">NBRC 100490</strain>
    </source>
</reference>
<dbReference type="GeneID" id="61000729"/>
<gene>
    <name evidence="4" type="primary">yqcB</name>
    <name evidence="5" type="ORF">A5802_002846</name>
    <name evidence="4" type="ORF">EMU01_28920</name>
</gene>
<dbReference type="EMBL" id="NGMS01000003">
    <property type="protein sequence ID" value="OTP24936.1"/>
    <property type="molecule type" value="Genomic_DNA"/>
</dbReference>
<sequence length="258" mass="28631">MKKFLLASVLSMLLSVTATQMVDAEHHEDLGEYDAVRFQSSKKPTLPVDPTNPEIPVDPMNPDGSKPNPGTGGALSIDFASSLDFGMNQISNKDEYYEAQAQKYFNDPSLITPNFVQVTDNRGTLTGWTLKVKETQQFHTEEDVQYKELTGATLFFLKPELVSNSNSPNPTAYEVLGMVPNQESVITRAEFNQGAGTWITRWGDLTDLSEKKEIIEGKEKTTTFTSAIQLFVPGSTPKDPVSYKTNLVWILSDLPTNK</sequence>
<dbReference type="InterPro" id="IPR027994">
    <property type="entry name" value="WxL_dom"/>
</dbReference>
<organism evidence="5 6">
    <name type="scientific">Enterococcus mundtii</name>
    <dbReference type="NCBI Taxonomy" id="53346"/>
    <lineage>
        <taxon>Bacteria</taxon>
        <taxon>Bacillati</taxon>
        <taxon>Bacillota</taxon>
        <taxon>Bacilli</taxon>
        <taxon>Lactobacillales</taxon>
        <taxon>Enterococcaceae</taxon>
        <taxon>Enterococcus</taxon>
    </lineage>
</organism>
<dbReference type="AlphaFoldDB" id="A0A242KUL8"/>
<evidence type="ECO:0000256" key="1">
    <source>
        <dbReference type="SAM" id="MobiDB-lite"/>
    </source>
</evidence>
<protein>
    <recommendedName>
        <fullName evidence="3">WxL domain-containing protein</fullName>
    </recommendedName>
</protein>
<dbReference type="Pfam" id="PF13731">
    <property type="entry name" value="WxL"/>
    <property type="match status" value="1"/>
</dbReference>
<keyword evidence="2" id="KW-0732">Signal</keyword>
<evidence type="ECO:0000313" key="4">
    <source>
        <dbReference type="EMBL" id="GEL81748.1"/>
    </source>
</evidence>